<dbReference type="SUPFAM" id="SSF48113">
    <property type="entry name" value="Heme-dependent peroxidases"/>
    <property type="match status" value="2"/>
</dbReference>
<accession>A0A835Z3J9</accession>
<proteinExistence type="predicted"/>
<gene>
    <name evidence="2" type="ORF">JKP88DRAFT_255195</name>
</gene>
<dbReference type="EMBL" id="JAFCMP010000145">
    <property type="protein sequence ID" value="KAG5185017.1"/>
    <property type="molecule type" value="Genomic_DNA"/>
</dbReference>
<evidence type="ECO:0000313" key="2">
    <source>
        <dbReference type="EMBL" id="KAG5185017.1"/>
    </source>
</evidence>
<name>A0A835Z3J9_9STRA</name>
<evidence type="ECO:0000259" key="1">
    <source>
        <dbReference type="PROSITE" id="PS50873"/>
    </source>
</evidence>
<keyword evidence="3" id="KW-1185">Reference proteome</keyword>
<protein>
    <recommendedName>
        <fullName evidence="1">Plant heme peroxidase family profile domain-containing protein</fullName>
    </recommendedName>
</protein>
<dbReference type="GO" id="GO:0020037">
    <property type="term" value="F:heme binding"/>
    <property type="evidence" value="ECO:0007669"/>
    <property type="project" value="InterPro"/>
</dbReference>
<organism evidence="2 3">
    <name type="scientific">Tribonema minus</name>
    <dbReference type="NCBI Taxonomy" id="303371"/>
    <lineage>
        <taxon>Eukaryota</taxon>
        <taxon>Sar</taxon>
        <taxon>Stramenopiles</taxon>
        <taxon>Ochrophyta</taxon>
        <taxon>PX clade</taxon>
        <taxon>Xanthophyceae</taxon>
        <taxon>Tribonematales</taxon>
        <taxon>Tribonemataceae</taxon>
        <taxon>Tribonema</taxon>
    </lineage>
</organism>
<reference evidence="2" key="1">
    <citation type="submission" date="2021-02" db="EMBL/GenBank/DDBJ databases">
        <title>First Annotated Genome of the Yellow-green Alga Tribonema minus.</title>
        <authorList>
            <person name="Mahan K.M."/>
        </authorList>
    </citation>
    <scope>NUCLEOTIDE SEQUENCE</scope>
    <source>
        <strain evidence="2">UTEX B ZZ1240</strain>
    </source>
</reference>
<feature type="domain" description="Plant heme peroxidase family profile" evidence="1">
    <location>
        <begin position="210"/>
        <end position="612"/>
    </location>
</feature>
<evidence type="ECO:0000313" key="3">
    <source>
        <dbReference type="Proteomes" id="UP000664859"/>
    </source>
</evidence>
<dbReference type="InterPro" id="IPR010255">
    <property type="entry name" value="Haem_peroxidase_sf"/>
</dbReference>
<sequence>MQQMIRVHGAGKCTRKDLNVMNSYGTAGGTLTQALDNAYFCFNRAQTLIQKAIIADEQRHKALHPGDVGPDKLAGNMARHASHDCLTYNNNMELPDTVYGLDAQCVEVCCRARRCVYYIRKHTGRLVLNTHTLCSSMTSDGVKCLLCKQQQRNNADNLRLIARTRAASCGYVTRPYYNLKCKYNYSFHVDVANTIRLQLVHAFFADARGGCNGSIRWEWQEARKSYPDFSKFPQHAGLYKANFLLFGVQGDSGMAPAIRGDRNKVCAKMPDADIISIAGMVALIRRGALPTGGCTWYPGRIDAPPGGFDDTTSMAASPGLSVEQLLTAVRFKGLGFSKSDLETFGFTGDRKNNDKSGVYSSYTEEDAQVADFVATLSGAHTVGVDRAHSPYKNVMDTATGAMMSTIVRATGRMDLTPDIFDAQYFKQRRVSGAVLQAGDAPLVHNFNFVATLSGAHSVGVDRAHPPYKNVMDTATGARMSTIVRGTGRMDPTPDTFDARYFQQRVDFTRLYLQDELLTYPRKLVWEGGGNFASDRILKCATLPDPDKPLGNRVCKTANSPFAPIVEELSAGDPAADELFRQKFCQAYQAMTLAGYKVPADYAKVAQNFKFSQFPAGA</sequence>
<dbReference type="PROSITE" id="PS50873">
    <property type="entry name" value="PEROXIDASE_4"/>
    <property type="match status" value="1"/>
</dbReference>
<dbReference type="GO" id="GO:0004601">
    <property type="term" value="F:peroxidase activity"/>
    <property type="evidence" value="ECO:0007669"/>
    <property type="project" value="InterPro"/>
</dbReference>
<dbReference type="AlphaFoldDB" id="A0A835Z3J9"/>
<dbReference type="Proteomes" id="UP000664859">
    <property type="component" value="Unassembled WGS sequence"/>
</dbReference>
<dbReference type="OrthoDB" id="2113341at2759"/>
<comment type="caution">
    <text evidence="2">The sequence shown here is derived from an EMBL/GenBank/DDBJ whole genome shotgun (WGS) entry which is preliminary data.</text>
</comment>
<dbReference type="GO" id="GO:0006979">
    <property type="term" value="P:response to oxidative stress"/>
    <property type="evidence" value="ECO:0007669"/>
    <property type="project" value="InterPro"/>
</dbReference>
<dbReference type="InterPro" id="IPR002016">
    <property type="entry name" value="Haem_peroxidase"/>
</dbReference>